<evidence type="ECO:0000259" key="3">
    <source>
        <dbReference type="Pfam" id="PF18962"/>
    </source>
</evidence>
<dbReference type="InterPro" id="IPR026444">
    <property type="entry name" value="Secre_tail"/>
</dbReference>
<reference evidence="4" key="2">
    <citation type="submission" date="2020-09" db="EMBL/GenBank/DDBJ databases">
        <authorList>
            <person name="Wu Z."/>
        </authorList>
    </citation>
    <scope>NUCLEOTIDE SEQUENCE</scope>
    <source>
        <strain evidence="4">SC17</strain>
    </source>
</reference>
<accession>A0A8J6UA79</accession>
<evidence type="ECO:0000313" key="4">
    <source>
        <dbReference type="EMBL" id="MBD0834928.1"/>
    </source>
</evidence>
<name>A0A8J6UA79_9FLAO</name>
<dbReference type="RefSeq" id="WP_188215378.1">
    <property type="nucleotide sequence ID" value="NZ_BAABGH010000018.1"/>
</dbReference>
<dbReference type="AlphaFoldDB" id="A0A8J6UA79"/>
<protein>
    <submittedName>
        <fullName evidence="4">T9SS type A sorting domain-containing protein</fullName>
    </submittedName>
</protein>
<organism evidence="4 5">
    <name type="scientific">Aestuariibaculum suncheonense</name>
    <dbReference type="NCBI Taxonomy" id="1028745"/>
    <lineage>
        <taxon>Bacteria</taxon>
        <taxon>Pseudomonadati</taxon>
        <taxon>Bacteroidota</taxon>
        <taxon>Flavobacteriia</taxon>
        <taxon>Flavobacteriales</taxon>
        <taxon>Flavobacteriaceae</taxon>
    </lineage>
</organism>
<sequence length="199" mass="21435">MKQIYFLCLAAFLGFNMAYAEPCPAGGGTLINGTVIVFYYPDGTSFCNSRPQTIQVKDNTTEVISTFTLGSCTENISNYNLNTGDSPLSGAGFEVTTGFDTTCSYSNGTLPVEAFVELSKDLKIYPSPVFGGNEIQLTFGLNTTAKIEVFNITGKMVLRDSVADRTSKSINIGSLVNGLYMVKIATDYGSITRKIVISK</sequence>
<gene>
    <name evidence="4" type="ORF">ICJ84_05730</name>
</gene>
<keyword evidence="1 2" id="KW-0732">Signal</keyword>
<comment type="caution">
    <text evidence="4">The sequence shown here is derived from an EMBL/GenBank/DDBJ whole genome shotgun (WGS) entry which is preliminary data.</text>
</comment>
<dbReference type="Pfam" id="PF18962">
    <property type="entry name" value="Por_Secre_tail"/>
    <property type="match status" value="1"/>
</dbReference>
<feature type="domain" description="Secretion system C-terminal sorting" evidence="3">
    <location>
        <begin position="124"/>
        <end position="197"/>
    </location>
</feature>
<reference evidence="4" key="1">
    <citation type="journal article" date="2013" name="Int. J. Syst. Evol. Microbiol.">
        <title>Aestuariibaculum suncheonense gen. nov., sp. nov., a marine bacterium of the family Flavobacteriaceae isolated from a tidal flat and emended descriptions of the genera Gaetbulibacter and Tamlana.</title>
        <authorList>
            <person name="Jeong S.H."/>
            <person name="Park M.S."/>
            <person name="Jin H.M."/>
            <person name="Lee K."/>
            <person name="Park W."/>
            <person name="Jeon C.O."/>
        </authorList>
    </citation>
    <scope>NUCLEOTIDE SEQUENCE</scope>
    <source>
        <strain evidence="4">SC17</strain>
    </source>
</reference>
<dbReference type="NCBIfam" id="TIGR04183">
    <property type="entry name" value="Por_Secre_tail"/>
    <property type="match status" value="1"/>
</dbReference>
<dbReference type="EMBL" id="JACVXC010000001">
    <property type="protein sequence ID" value="MBD0834928.1"/>
    <property type="molecule type" value="Genomic_DNA"/>
</dbReference>
<feature type="signal peptide" evidence="2">
    <location>
        <begin position="1"/>
        <end position="20"/>
    </location>
</feature>
<evidence type="ECO:0000256" key="2">
    <source>
        <dbReference type="SAM" id="SignalP"/>
    </source>
</evidence>
<evidence type="ECO:0000256" key="1">
    <source>
        <dbReference type="ARBA" id="ARBA00022729"/>
    </source>
</evidence>
<keyword evidence="5" id="KW-1185">Reference proteome</keyword>
<dbReference type="Proteomes" id="UP000602057">
    <property type="component" value="Unassembled WGS sequence"/>
</dbReference>
<feature type="chain" id="PRO_5035276260" evidence="2">
    <location>
        <begin position="21"/>
        <end position="199"/>
    </location>
</feature>
<evidence type="ECO:0000313" key="5">
    <source>
        <dbReference type="Proteomes" id="UP000602057"/>
    </source>
</evidence>
<proteinExistence type="predicted"/>